<dbReference type="InterPro" id="IPR000873">
    <property type="entry name" value="AMP-dep_synth/lig_dom"/>
</dbReference>
<dbReference type="Gene3D" id="3.30.300.30">
    <property type="match status" value="1"/>
</dbReference>
<feature type="region of interest" description="Disordered" evidence="1">
    <location>
        <begin position="1"/>
        <end position="20"/>
    </location>
</feature>
<accession>U2YK97</accession>
<dbReference type="InterPro" id="IPR020845">
    <property type="entry name" value="AMP-binding_CS"/>
</dbReference>
<keyword evidence="4" id="KW-0436">Ligase</keyword>
<dbReference type="PROSITE" id="PS00455">
    <property type="entry name" value="AMP_BINDING"/>
    <property type="match status" value="1"/>
</dbReference>
<dbReference type="InterPro" id="IPR042099">
    <property type="entry name" value="ANL_N_sf"/>
</dbReference>
<dbReference type="InterPro" id="IPR025110">
    <property type="entry name" value="AMP-bd_C"/>
</dbReference>
<dbReference type="SUPFAM" id="SSF56801">
    <property type="entry name" value="Acetyl-CoA synthetase-like"/>
    <property type="match status" value="1"/>
</dbReference>
<dbReference type="InterPro" id="IPR045851">
    <property type="entry name" value="AMP-bd_C_sf"/>
</dbReference>
<organism evidence="4 5">
    <name type="scientific">Caenibius tardaugens NBRC 16725</name>
    <dbReference type="NCBI Taxonomy" id="1219035"/>
    <lineage>
        <taxon>Bacteria</taxon>
        <taxon>Pseudomonadati</taxon>
        <taxon>Pseudomonadota</taxon>
        <taxon>Alphaproteobacteria</taxon>
        <taxon>Sphingomonadales</taxon>
        <taxon>Erythrobacteraceae</taxon>
        <taxon>Caenibius</taxon>
    </lineage>
</organism>
<reference evidence="4 5" key="1">
    <citation type="submission" date="2013-09" db="EMBL/GenBank/DDBJ databases">
        <title>Whole genome shotgun sequence of Novosphingobium tardaugens NBRC 16725.</title>
        <authorList>
            <person name="Isaki S."/>
            <person name="Hosoyama A."/>
            <person name="Tsuchikane K."/>
            <person name="Katsumata H."/>
            <person name="Ando Y."/>
            <person name="Yamazaki S."/>
            <person name="Fujita N."/>
        </authorList>
    </citation>
    <scope>NUCLEOTIDE SEQUENCE [LARGE SCALE GENOMIC DNA]</scope>
    <source>
        <strain evidence="4 5">NBRC 16725</strain>
    </source>
</reference>
<evidence type="ECO:0000259" key="2">
    <source>
        <dbReference type="Pfam" id="PF00501"/>
    </source>
</evidence>
<evidence type="ECO:0000313" key="5">
    <source>
        <dbReference type="Proteomes" id="UP000016568"/>
    </source>
</evidence>
<evidence type="ECO:0000259" key="3">
    <source>
        <dbReference type="Pfam" id="PF13193"/>
    </source>
</evidence>
<dbReference type="Pfam" id="PF13193">
    <property type="entry name" value="AMP-binding_C"/>
    <property type="match status" value="1"/>
</dbReference>
<dbReference type="PANTHER" id="PTHR43767:SF12">
    <property type="entry name" value="AMP-DEPENDENT SYNTHETASE AND LIGASE"/>
    <property type="match status" value="1"/>
</dbReference>
<comment type="caution">
    <text evidence="4">The sequence shown here is derived from an EMBL/GenBank/DDBJ whole genome shotgun (WGS) entry which is preliminary data.</text>
</comment>
<dbReference type="Gene3D" id="3.40.50.12780">
    <property type="entry name" value="N-terminal domain of ligase-like"/>
    <property type="match status" value="1"/>
</dbReference>
<dbReference type="CDD" id="cd05936">
    <property type="entry name" value="FC-FACS_FadD_like"/>
    <property type="match status" value="1"/>
</dbReference>
<keyword evidence="5" id="KW-1185">Reference proteome</keyword>
<feature type="domain" description="AMP-dependent synthetase/ligase" evidence="2">
    <location>
        <begin position="52"/>
        <end position="437"/>
    </location>
</feature>
<protein>
    <submittedName>
        <fullName evidence="4">Putative long-chain-fatty-acid--CoA ligase</fullName>
    </submittedName>
</protein>
<gene>
    <name evidence="4" type="ORF">NT2_04_03780</name>
</gene>
<dbReference type="InterPro" id="IPR050237">
    <property type="entry name" value="ATP-dep_AMP-bd_enzyme"/>
</dbReference>
<dbReference type="AlphaFoldDB" id="U2YK97"/>
<dbReference type="Proteomes" id="UP000016568">
    <property type="component" value="Unassembled WGS sequence"/>
</dbReference>
<feature type="domain" description="AMP-binding enzyme C-terminal" evidence="3">
    <location>
        <begin position="492"/>
        <end position="567"/>
    </location>
</feature>
<dbReference type="EMBL" id="BASZ01000004">
    <property type="protein sequence ID" value="GAD48965.1"/>
    <property type="molecule type" value="Genomic_DNA"/>
</dbReference>
<evidence type="ECO:0000256" key="1">
    <source>
        <dbReference type="SAM" id="MobiDB-lite"/>
    </source>
</evidence>
<dbReference type="Pfam" id="PF00501">
    <property type="entry name" value="AMP-binding"/>
    <property type="match status" value="1"/>
</dbReference>
<proteinExistence type="predicted"/>
<dbReference type="PANTHER" id="PTHR43767">
    <property type="entry name" value="LONG-CHAIN-FATTY-ACID--COA LIGASE"/>
    <property type="match status" value="1"/>
</dbReference>
<dbReference type="eggNOG" id="COG0318">
    <property type="taxonomic scope" value="Bacteria"/>
</dbReference>
<sequence length="583" mass="63489">MGLAARRVASQSAGVERNQDSGARPVLAGEHYAHYGAWHIDLPPLSLPDMLRQAAAQRGNHPLVDFLGRTYSYNEIWRAAEGFAAGLQKRGLGRGDRIGLYLPNVPLYVAAYFGALLAGATVVNFSPLYSAEELEAQVANSGTRVLVTVDSSALLPTALEVLDHSPLENLVVARLPDMLPRLKGWAMRLFARKQLTAIPARADVTAWQDYLSSQAPTAVPIDPQHDIALLQYTGGTTGTPKGAMLTHQNLTANARQIRAIDPDQGRRDMVLGVLPLFHVFANTCILNRTIANGGCIAMLPRFEAGQVLATIGRVRPTSLFAVPTMYQALLDHPQLKDTDFSSLRETISGGAPLPLPLKRRFEEETGVKVVEGYGLTESSGVVSTNPLHGENREGTIGQVLPLTRVRLLDKEDPLRDPPGNEPGELAINGPQVMQGYWNRPDAAATAFVERDGERWFRTGDIATFDTDGFIRIVDRLKDMINVGGFKVFPSTLEKHLVEHPSVKEALVIGVPDDYLGERPRAYVTLTDDGPPVTGDDLLAWLKPHIGKHERIESVVIRDSLPKTPIGKLDRKALVAEVLGASSQ</sequence>
<name>U2YK97_9SPHN</name>
<evidence type="ECO:0000313" key="4">
    <source>
        <dbReference type="EMBL" id="GAD48965.1"/>
    </source>
</evidence>
<dbReference type="GO" id="GO:0016877">
    <property type="term" value="F:ligase activity, forming carbon-sulfur bonds"/>
    <property type="evidence" value="ECO:0007669"/>
    <property type="project" value="UniProtKB-ARBA"/>
</dbReference>